<gene>
    <name evidence="3" type="ORF">Pr1d_08470</name>
</gene>
<accession>A0A5B9QHC4</accession>
<feature type="region of interest" description="Disordered" evidence="1">
    <location>
        <begin position="592"/>
        <end position="619"/>
    </location>
</feature>
<keyword evidence="4" id="KW-1185">Reference proteome</keyword>
<feature type="compositionally biased region" description="Polar residues" evidence="1">
    <location>
        <begin position="596"/>
        <end position="619"/>
    </location>
</feature>
<keyword evidence="2" id="KW-0812">Transmembrane</keyword>
<proteinExistence type="predicted"/>
<keyword evidence="2" id="KW-1133">Transmembrane helix</keyword>
<protein>
    <recommendedName>
        <fullName evidence="5">Type II secretion system protein GspG C-terminal domain-containing protein</fullName>
    </recommendedName>
</protein>
<dbReference type="InterPro" id="IPR045584">
    <property type="entry name" value="Pilin-like"/>
</dbReference>
<dbReference type="Proteomes" id="UP000323917">
    <property type="component" value="Chromosome"/>
</dbReference>
<sequence length="619" mass="67966">MVNALAVLLFSSLTCVGLLAIWAATSPQHWFLRTVLFLGVMSLVLLIPAYEPFVVFLLQGTVVATGVQLANWWRNRDVKAERTGARFGLRTILLAMVPLAILTAVVAKLPELNVRGWQSVVLIGLVAGLATLTGLWIARGTVLHWWWRLLVGIVFAGILSLMLVWRDWFIAGVYFWQWPPPMEDGVNYPGFGLSEYRIVAEHHQAIWGLIVSAIAFCAAGVLTIVTHLKLSVGRTMERTARRIRKTLLGTCLLVVGLILTVPPAITYYQLMNPLPIPENDLPDPNGYDDFVAATRLLPANPTVEAVAFDPDTASQAQLKSALAEVAPSLELVRKGLGKQVWEPLDFTNNDEDFSTIYAFRTLMRALNADVIVAERKGDPSLAAEVSSQLVSFGNCLSLGATVSGAHLGIACAQVGCGNLYRILDKVSPIDCVQVASALASCESLLDSPQDVLHRQCVWTQHAMGWTVHLGHILLQTVSKVDSYDIFGYHTIDRCHRAIMRLLQLEYALRAWRAENSDWPEALDEMVPQFISAVPLDPFSTEGKPLQYIRTEDGYVLYSIGQNEIDEGGKAPDDEGIGWRGPETGDLRLDIHFAPDPSQSTGAVSTGNAETEMQESSANE</sequence>
<name>A0A5B9QHC4_9BACT</name>
<evidence type="ECO:0000313" key="3">
    <source>
        <dbReference type="EMBL" id="QEG33583.1"/>
    </source>
</evidence>
<dbReference type="SUPFAM" id="SSF54523">
    <property type="entry name" value="Pili subunits"/>
    <property type="match status" value="1"/>
</dbReference>
<dbReference type="RefSeq" id="WP_148072328.1">
    <property type="nucleotide sequence ID" value="NZ_CP042913.1"/>
</dbReference>
<feature type="transmembrane region" description="Helical" evidence="2">
    <location>
        <begin position="6"/>
        <end position="23"/>
    </location>
</feature>
<feature type="transmembrane region" description="Helical" evidence="2">
    <location>
        <begin position="30"/>
        <end position="50"/>
    </location>
</feature>
<evidence type="ECO:0000313" key="4">
    <source>
        <dbReference type="Proteomes" id="UP000323917"/>
    </source>
</evidence>
<feature type="transmembrane region" description="Helical" evidence="2">
    <location>
        <begin position="205"/>
        <end position="225"/>
    </location>
</feature>
<dbReference type="EMBL" id="CP042913">
    <property type="protein sequence ID" value="QEG33583.1"/>
    <property type="molecule type" value="Genomic_DNA"/>
</dbReference>
<organism evidence="3 4">
    <name type="scientific">Bythopirellula goksoeyrii</name>
    <dbReference type="NCBI Taxonomy" id="1400387"/>
    <lineage>
        <taxon>Bacteria</taxon>
        <taxon>Pseudomonadati</taxon>
        <taxon>Planctomycetota</taxon>
        <taxon>Planctomycetia</taxon>
        <taxon>Pirellulales</taxon>
        <taxon>Lacipirellulaceae</taxon>
        <taxon>Bythopirellula</taxon>
    </lineage>
</organism>
<evidence type="ECO:0000256" key="1">
    <source>
        <dbReference type="SAM" id="MobiDB-lite"/>
    </source>
</evidence>
<evidence type="ECO:0008006" key="5">
    <source>
        <dbReference type="Google" id="ProtNLM"/>
    </source>
</evidence>
<keyword evidence="2" id="KW-0472">Membrane</keyword>
<evidence type="ECO:0000256" key="2">
    <source>
        <dbReference type="SAM" id="Phobius"/>
    </source>
</evidence>
<feature type="transmembrane region" description="Helical" evidence="2">
    <location>
        <begin position="119"/>
        <end position="138"/>
    </location>
</feature>
<dbReference type="OrthoDB" id="246463at2"/>
<dbReference type="KEGG" id="bgok:Pr1d_08470"/>
<feature type="transmembrane region" description="Helical" evidence="2">
    <location>
        <begin position="56"/>
        <end position="75"/>
    </location>
</feature>
<reference evidence="3 4" key="1">
    <citation type="submission" date="2019-08" db="EMBL/GenBank/DDBJ databases">
        <title>Deep-cultivation of Planctomycetes and their phenomic and genomic characterization uncovers novel biology.</title>
        <authorList>
            <person name="Wiegand S."/>
            <person name="Jogler M."/>
            <person name="Boedeker C."/>
            <person name="Pinto D."/>
            <person name="Vollmers J."/>
            <person name="Rivas-Marin E."/>
            <person name="Kohn T."/>
            <person name="Peeters S.H."/>
            <person name="Heuer A."/>
            <person name="Rast P."/>
            <person name="Oberbeckmann S."/>
            <person name="Bunk B."/>
            <person name="Jeske O."/>
            <person name="Meyerdierks A."/>
            <person name="Storesund J.E."/>
            <person name="Kallscheuer N."/>
            <person name="Luecker S."/>
            <person name="Lage O.M."/>
            <person name="Pohl T."/>
            <person name="Merkel B.J."/>
            <person name="Hornburger P."/>
            <person name="Mueller R.-W."/>
            <person name="Bruemmer F."/>
            <person name="Labrenz M."/>
            <person name="Spormann A.M."/>
            <person name="Op den Camp H."/>
            <person name="Overmann J."/>
            <person name="Amann R."/>
            <person name="Jetten M.S.M."/>
            <person name="Mascher T."/>
            <person name="Medema M.H."/>
            <person name="Devos D.P."/>
            <person name="Kaster A.-K."/>
            <person name="Ovreas L."/>
            <person name="Rohde M."/>
            <person name="Galperin M.Y."/>
            <person name="Jogler C."/>
        </authorList>
    </citation>
    <scope>NUCLEOTIDE SEQUENCE [LARGE SCALE GENOMIC DNA]</scope>
    <source>
        <strain evidence="3 4">Pr1d</strain>
    </source>
</reference>
<feature type="transmembrane region" description="Helical" evidence="2">
    <location>
        <begin position="246"/>
        <end position="268"/>
    </location>
</feature>
<dbReference type="AlphaFoldDB" id="A0A5B9QHC4"/>
<feature type="transmembrane region" description="Helical" evidence="2">
    <location>
        <begin position="87"/>
        <end position="107"/>
    </location>
</feature>
<feature type="transmembrane region" description="Helical" evidence="2">
    <location>
        <begin position="145"/>
        <end position="165"/>
    </location>
</feature>